<evidence type="ECO:0000313" key="2">
    <source>
        <dbReference type="EMBL" id="KAI5081066.1"/>
    </source>
</evidence>
<proteinExistence type="predicted"/>
<comment type="caution">
    <text evidence="2">The sequence shown here is derived from an EMBL/GenBank/DDBJ whole genome shotgun (WGS) entry which is preliminary data.</text>
</comment>
<name>A0A9D4V8B7_ADICA</name>
<keyword evidence="3" id="KW-1185">Reference proteome</keyword>
<dbReference type="Proteomes" id="UP000886520">
    <property type="component" value="Chromosome 4"/>
</dbReference>
<dbReference type="EMBL" id="JABFUD020000004">
    <property type="protein sequence ID" value="KAI5081066.1"/>
    <property type="molecule type" value="Genomic_DNA"/>
</dbReference>
<evidence type="ECO:0000256" key="1">
    <source>
        <dbReference type="SAM" id="MobiDB-lite"/>
    </source>
</evidence>
<evidence type="ECO:0000313" key="3">
    <source>
        <dbReference type="Proteomes" id="UP000886520"/>
    </source>
</evidence>
<protein>
    <submittedName>
        <fullName evidence="2">Uncharacterized protein</fullName>
    </submittedName>
</protein>
<organism evidence="2 3">
    <name type="scientific">Adiantum capillus-veneris</name>
    <name type="common">Maidenhair fern</name>
    <dbReference type="NCBI Taxonomy" id="13818"/>
    <lineage>
        <taxon>Eukaryota</taxon>
        <taxon>Viridiplantae</taxon>
        <taxon>Streptophyta</taxon>
        <taxon>Embryophyta</taxon>
        <taxon>Tracheophyta</taxon>
        <taxon>Polypodiopsida</taxon>
        <taxon>Polypodiidae</taxon>
        <taxon>Polypodiales</taxon>
        <taxon>Pteridineae</taxon>
        <taxon>Pteridaceae</taxon>
        <taxon>Vittarioideae</taxon>
        <taxon>Adiantum</taxon>
    </lineage>
</organism>
<gene>
    <name evidence="2" type="ORF">GOP47_0004249</name>
</gene>
<accession>A0A9D4V8B7</accession>
<reference evidence="2" key="1">
    <citation type="submission" date="2021-01" db="EMBL/GenBank/DDBJ databases">
        <title>Adiantum capillus-veneris genome.</title>
        <authorList>
            <person name="Fang Y."/>
            <person name="Liao Q."/>
        </authorList>
    </citation>
    <scope>NUCLEOTIDE SEQUENCE</scope>
    <source>
        <strain evidence="2">H3</strain>
        <tissue evidence="2">Leaf</tissue>
    </source>
</reference>
<dbReference type="AlphaFoldDB" id="A0A9D4V8B7"/>
<feature type="region of interest" description="Disordered" evidence="1">
    <location>
        <begin position="49"/>
        <end position="72"/>
    </location>
</feature>
<sequence length="90" mass="9431">MATLLHICNGAGAGKRWDKAHNLSVVDSCPSDCSSSSFFSVAHEFDPMHPNEGTRVDPGVSGESDLLKEGGSMNSIGISLDLSHEGDKAD</sequence>